<organism evidence="12 13">
    <name type="scientific">Capsaspora owczarzaki (strain ATCC 30864)</name>
    <dbReference type="NCBI Taxonomy" id="595528"/>
    <lineage>
        <taxon>Eukaryota</taxon>
        <taxon>Filasterea</taxon>
        <taxon>Capsaspora</taxon>
    </lineage>
</organism>
<evidence type="ECO:0000259" key="11">
    <source>
        <dbReference type="PROSITE" id="PS50192"/>
    </source>
</evidence>
<dbReference type="InterPro" id="IPR000727">
    <property type="entry name" value="T_SNARE_dom"/>
</dbReference>
<dbReference type="GO" id="GO:0048278">
    <property type="term" value="P:vesicle docking"/>
    <property type="evidence" value="ECO:0007669"/>
    <property type="project" value="TreeGrafter"/>
</dbReference>
<dbReference type="PANTHER" id="PTHR19957:SF83">
    <property type="entry name" value="SYNTAXIN-16"/>
    <property type="match status" value="1"/>
</dbReference>
<dbReference type="RefSeq" id="XP_004364754.1">
    <property type="nucleotide sequence ID" value="XM_004364697.2"/>
</dbReference>
<keyword evidence="7" id="KW-0333">Golgi apparatus</keyword>
<proteinExistence type="inferred from homology"/>
<dbReference type="FunCoup" id="A0A0D2U643">
    <property type="interactions" value="380"/>
</dbReference>
<evidence type="ECO:0000256" key="6">
    <source>
        <dbReference type="ARBA" id="ARBA00022989"/>
    </source>
</evidence>
<dbReference type="GO" id="GO:0006906">
    <property type="term" value="P:vesicle fusion"/>
    <property type="evidence" value="ECO:0007669"/>
    <property type="project" value="TreeGrafter"/>
</dbReference>
<evidence type="ECO:0000256" key="9">
    <source>
        <dbReference type="ARBA" id="ARBA00023136"/>
    </source>
</evidence>
<reference evidence="13" key="1">
    <citation type="submission" date="2011-02" db="EMBL/GenBank/DDBJ databases">
        <title>The Genome Sequence of Capsaspora owczarzaki ATCC 30864.</title>
        <authorList>
            <person name="Russ C."/>
            <person name="Cuomo C."/>
            <person name="Burger G."/>
            <person name="Gray M.W."/>
            <person name="Holland P.W.H."/>
            <person name="King N."/>
            <person name="Lang F.B.F."/>
            <person name="Roger A.J."/>
            <person name="Ruiz-Trillo I."/>
            <person name="Young S.K."/>
            <person name="Zeng Q."/>
            <person name="Gargeya S."/>
            <person name="Alvarado L."/>
            <person name="Berlin A."/>
            <person name="Chapman S.B."/>
            <person name="Chen Z."/>
            <person name="Freedman E."/>
            <person name="Gellesch M."/>
            <person name="Goldberg J."/>
            <person name="Griggs A."/>
            <person name="Gujja S."/>
            <person name="Heilman E."/>
            <person name="Heiman D."/>
            <person name="Howarth C."/>
            <person name="Mehta T."/>
            <person name="Neiman D."/>
            <person name="Pearson M."/>
            <person name="Roberts A."/>
            <person name="Saif S."/>
            <person name="Shea T."/>
            <person name="Shenoy N."/>
            <person name="Sisk P."/>
            <person name="Stolte C."/>
            <person name="Sykes S."/>
            <person name="White J."/>
            <person name="Yandava C."/>
            <person name="Haas B."/>
            <person name="Nusbaum C."/>
            <person name="Birren B."/>
        </authorList>
    </citation>
    <scope>NUCLEOTIDE SEQUENCE</scope>
    <source>
        <strain evidence="13">ATCC 30864</strain>
    </source>
</reference>
<dbReference type="GO" id="GO:0031201">
    <property type="term" value="C:SNARE complex"/>
    <property type="evidence" value="ECO:0007669"/>
    <property type="project" value="TreeGrafter"/>
</dbReference>
<comment type="similarity">
    <text evidence="2">Belongs to the syntaxin family.</text>
</comment>
<dbReference type="Pfam" id="PF05739">
    <property type="entry name" value="SNARE"/>
    <property type="match status" value="1"/>
</dbReference>
<dbReference type="GO" id="GO:0000149">
    <property type="term" value="F:SNARE binding"/>
    <property type="evidence" value="ECO:0007669"/>
    <property type="project" value="TreeGrafter"/>
</dbReference>
<evidence type="ECO:0000256" key="2">
    <source>
        <dbReference type="ARBA" id="ARBA00009063"/>
    </source>
</evidence>
<protein>
    <recommendedName>
        <fullName evidence="11">t-SNARE coiled-coil homology domain-containing protein</fullName>
    </recommendedName>
</protein>
<keyword evidence="5" id="KW-0653">Protein transport</keyword>
<dbReference type="STRING" id="595528.A0A0D2U643"/>
<keyword evidence="9 10" id="KW-0472">Membrane</keyword>
<keyword evidence="8" id="KW-0175">Coiled coil</keyword>
<evidence type="ECO:0000313" key="13">
    <source>
        <dbReference type="Proteomes" id="UP000008743"/>
    </source>
</evidence>
<evidence type="ECO:0000256" key="3">
    <source>
        <dbReference type="ARBA" id="ARBA00022448"/>
    </source>
</evidence>
<keyword evidence="6 10" id="KW-1133">Transmembrane helix</keyword>
<dbReference type="InterPro" id="IPR010989">
    <property type="entry name" value="SNARE"/>
</dbReference>
<dbReference type="eggNOG" id="KOG0809">
    <property type="taxonomic scope" value="Eukaryota"/>
</dbReference>
<evidence type="ECO:0000256" key="5">
    <source>
        <dbReference type="ARBA" id="ARBA00022927"/>
    </source>
</evidence>
<evidence type="ECO:0000256" key="4">
    <source>
        <dbReference type="ARBA" id="ARBA00022692"/>
    </source>
</evidence>
<dbReference type="PANTHER" id="PTHR19957">
    <property type="entry name" value="SYNTAXIN"/>
    <property type="match status" value="1"/>
</dbReference>
<dbReference type="PhylomeDB" id="A0A0D2U643"/>
<dbReference type="OMA" id="DFRRCHA"/>
<dbReference type="CDD" id="cd15845">
    <property type="entry name" value="SNARE_syntaxin16"/>
    <property type="match status" value="1"/>
</dbReference>
<comment type="subcellular location">
    <subcellularLocation>
        <location evidence="1">Golgi apparatus membrane</location>
        <topology evidence="1">Single-pass type IV membrane protein</topology>
    </subcellularLocation>
</comment>
<dbReference type="SMART" id="SM00397">
    <property type="entry name" value="t_SNARE"/>
    <property type="match status" value="1"/>
</dbReference>
<keyword evidence="4 10" id="KW-0812">Transmembrane</keyword>
<dbReference type="OrthoDB" id="10251371at2759"/>
<evidence type="ECO:0000256" key="10">
    <source>
        <dbReference type="SAM" id="Phobius"/>
    </source>
</evidence>
<feature type="transmembrane region" description="Helical" evidence="10">
    <location>
        <begin position="284"/>
        <end position="302"/>
    </location>
</feature>
<evidence type="ECO:0000256" key="8">
    <source>
        <dbReference type="ARBA" id="ARBA00023054"/>
    </source>
</evidence>
<sequence>MAFKPRTQEFLSLRLHAREHQRTHDISPHGYEDDNAKLLGQRGGHVKLSMVPEAAPEWIDHVDSIKLRMRDIAANIQDLIKKHEEQMRRTDFDDDNNDDEHAIDILTKNISSGFFECQRDIKMIAERAKQTGHPDEIKMSRNVVSALALELQKMSTDFRKSQNQYLQRLRARDKGILFQPGEVPQDTLADEEYHVDSGFTAEQLQATQAAIEFSHQREAEIELLVQSISELAQIFKDLSEMIYDQGTILDRIDHNLDVTLQCIDEAEKQLIDANKYHKKATKKIIILCLVVIVLALVIAVASTK</sequence>
<gene>
    <name evidence="12" type="ORF">CAOG_001886</name>
</gene>
<dbReference type="EMBL" id="KE346361">
    <property type="protein sequence ID" value="KJE90591.1"/>
    <property type="molecule type" value="Genomic_DNA"/>
</dbReference>
<evidence type="ECO:0000256" key="7">
    <source>
        <dbReference type="ARBA" id="ARBA00023034"/>
    </source>
</evidence>
<evidence type="ECO:0000313" key="12">
    <source>
        <dbReference type="EMBL" id="KJE90591.1"/>
    </source>
</evidence>
<dbReference type="PROSITE" id="PS50192">
    <property type="entry name" value="T_SNARE"/>
    <property type="match status" value="1"/>
</dbReference>
<keyword evidence="13" id="KW-1185">Reference proteome</keyword>
<evidence type="ECO:0000256" key="1">
    <source>
        <dbReference type="ARBA" id="ARBA00004409"/>
    </source>
</evidence>
<dbReference type="Proteomes" id="UP000008743">
    <property type="component" value="Unassembled WGS sequence"/>
</dbReference>
<dbReference type="InParanoid" id="A0A0D2U643"/>
<keyword evidence="3" id="KW-0813">Transport</keyword>
<dbReference type="SUPFAM" id="SSF47661">
    <property type="entry name" value="t-snare proteins"/>
    <property type="match status" value="1"/>
</dbReference>
<feature type="domain" description="T-SNARE coiled-coil homology" evidence="11">
    <location>
        <begin position="211"/>
        <end position="273"/>
    </location>
</feature>
<dbReference type="GO" id="GO:0006886">
    <property type="term" value="P:intracellular protein transport"/>
    <property type="evidence" value="ECO:0007669"/>
    <property type="project" value="InterPro"/>
</dbReference>
<name>A0A0D2U643_CAPO3</name>
<dbReference type="GO" id="GO:0000139">
    <property type="term" value="C:Golgi membrane"/>
    <property type="evidence" value="ECO:0007669"/>
    <property type="project" value="UniProtKB-SubCell"/>
</dbReference>
<dbReference type="PROSITE" id="PS00914">
    <property type="entry name" value="SYNTAXIN"/>
    <property type="match status" value="1"/>
</dbReference>
<dbReference type="AlphaFoldDB" id="A0A0D2U643"/>
<accession>A0A0D2U643</accession>
<dbReference type="InterPro" id="IPR045242">
    <property type="entry name" value="Syntaxin"/>
</dbReference>
<dbReference type="Gene3D" id="1.20.58.70">
    <property type="match status" value="1"/>
</dbReference>
<dbReference type="GO" id="GO:0005484">
    <property type="term" value="F:SNAP receptor activity"/>
    <property type="evidence" value="ECO:0007669"/>
    <property type="project" value="InterPro"/>
</dbReference>
<dbReference type="InterPro" id="IPR006012">
    <property type="entry name" value="Syntaxin/epimorphin_CS"/>
</dbReference>
<dbReference type="Gene3D" id="1.20.5.110">
    <property type="match status" value="1"/>
</dbReference>